<dbReference type="InterPro" id="IPR036390">
    <property type="entry name" value="WH_DNA-bd_sf"/>
</dbReference>
<dbReference type="InterPro" id="IPR005119">
    <property type="entry name" value="LysR_subst-bd"/>
</dbReference>
<feature type="domain" description="HTH lysR-type" evidence="5">
    <location>
        <begin position="3"/>
        <end position="60"/>
    </location>
</feature>
<reference evidence="6 7" key="1">
    <citation type="submission" date="2021-03" db="EMBL/GenBank/DDBJ databases">
        <title>Sequencing the genomes of 1000 actinobacteria strains.</title>
        <authorList>
            <person name="Klenk H.-P."/>
        </authorList>
    </citation>
    <scope>NUCLEOTIDE SEQUENCE [LARGE SCALE GENOMIC DNA]</scope>
    <source>
        <strain evidence="6 7">DSM 44580</strain>
    </source>
</reference>
<dbReference type="InterPro" id="IPR036388">
    <property type="entry name" value="WH-like_DNA-bd_sf"/>
</dbReference>
<dbReference type="Pfam" id="PF00126">
    <property type="entry name" value="HTH_1"/>
    <property type="match status" value="1"/>
</dbReference>
<dbReference type="RefSeq" id="WP_086782668.1">
    <property type="nucleotide sequence ID" value="NZ_JAGIOO010000001.1"/>
</dbReference>
<dbReference type="Pfam" id="PF03466">
    <property type="entry name" value="LysR_substrate"/>
    <property type="match status" value="1"/>
</dbReference>
<dbReference type="PROSITE" id="PS50931">
    <property type="entry name" value="HTH_LYSR"/>
    <property type="match status" value="1"/>
</dbReference>
<organism evidence="6 7">
    <name type="scientific">Crossiella equi</name>
    <dbReference type="NCBI Taxonomy" id="130796"/>
    <lineage>
        <taxon>Bacteria</taxon>
        <taxon>Bacillati</taxon>
        <taxon>Actinomycetota</taxon>
        <taxon>Actinomycetes</taxon>
        <taxon>Pseudonocardiales</taxon>
        <taxon>Pseudonocardiaceae</taxon>
        <taxon>Crossiella</taxon>
    </lineage>
</organism>
<dbReference type="Proteomes" id="UP001519363">
    <property type="component" value="Unassembled WGS sequence"/>
</dbReference>
<dbReference type="Gene3D" id="3.40.190.10">
    <property type="entry name" value="Periplasmic binding protein-like II"/>
    <property type="match status" value="2"/>
</dbReference>
<keyword evidence="2" id="KW-0805">Transcription regulation</keyword>
<name>A0ABS5AH43_9PSEU</name>
<evidence type="ECO:0000256" key="2">
    <source>
        <dbReference type="ARBA" id="ARBA00023015"/>
    </source>
</evidence>
<proteinExistence type="inferred from homology"/>
<evidence type="ECO:0000256" key="4">
    <source>
        <dbReference type="ARBA" id="ARBA00023163"/>
    </source>
</evidence>
<evidence type="ECO:0000259" key="5">
    <source>
        <dbReference type="PROSITE" id="PS50931"/>
    </source>
</evidence>
<keyword evidence="4" id="KW-0804">Transcription</keyword>
<comment type="similarity">
    <text evidence="1">Belongs to the LysR transcriptional regulatory family.</text>
</comment>
<sequence>MDIEFRHLKAFRVLAEELNFTRAAARLGVPQSGLSRQVQRLERALGVSLLRRNTRSVALTAAGHALYTHARRAEELAEQLHADVLKAGNGQVSLRLATFPIGVAELTALLTEALPDVQVGTLTTAPDLAVQALERGDVDLVVGYSPPGAQPSLPPGAQAEILLHEPIYVALSAGHRCAGADAVHLAELAVDSWVAPPADTALAQVCSAVFASAGIRPHVLHVADSANTVRNLVAAGQAVSLATPLAGAWPDDGVRVLPVDPPVHRPVWAAWLRRLPAEVVDAALIATCTHYAGLAAKAGDYWERARRDGLLRGRYWNS</sequence>
<dbReference type="InterPro" id="IPR000847">
    <property type="entry name" value="LysR_HTH_N"/>
</dbReference>
<comment type="caution">
    <text evidence="6">The sequence shown here is derived from an EMBL/GenBank/DDBJ whole genome shotgun (WGS) entry which is preliminary data.</text>
</comment>
<dbReference type="PANTHER" id="PTHR30346:SF28">
    <property type="entry name" value="HTH-TYPE TRANSCRIPTIONAL REGULATOR CYNR"/>
    <property type="match status" value="1"/>
</dbReference>
<dbReference type="SUPFAM" id="SSF53850">
    <property type="entry name" value="Periplasmic binding protein-like II"/>
    <property type="match status" value="1"/>
</dbReference>
<keyword evidence="7" id="KW-1185">Reference proteome</keyword>
<evidence type="ECO:0000313" key="6">
    <source>
        <dbReference type="EMBL" id="MBP2475903.1"/>
    </source>
</evidence>
<dbReference type="Gene3D" id="1.10.10.10">
    <property type="entry name" value="Winged helix-like DNA-binding domain superfamily/Winged helix DNA-binding domain"/>
    <property type="match status" value="1"/>
</dbReference>
<dbReference type="EMBL" id="JAGIOO010000001">
    <property type="protein sequence ID" value="MBP2475903.1"/>
    <property type="molecule type" value="Genomic_DNA"/>
</dbReference>
<dbReference type="PANTHER" id="PTHR30346">
    <property type="entry name" value="TRANSCRIPTIONAL DUAL REGULATOR HCAR-RELATED"/>
    <property type="match status" value="1"/>
</dbReference>
<dbReference type="GO" id="GO:0003677">
    <property type="term" value="F:DNA binding"/>
    <property type="evidence" value="ECO:0007669"/>
    <property type="project" value="UniProtKB-KW"/>
</dbReference>
<protein>
    <submittedName>
        <fullName evidence="6">DNA-binding transcriptional LysR family regulator</fullName>
    </submittedName>
</protein>
<accession>A0ABS5AH43</accession>
<evidence type="ECO:0000313" key="7">
    <source>
        <dbReference type="Proteomes" id="UP001519363"/>
    </source>
</evidence>
<dbReference type="PRINTS" id="PR00039">
    <property type="entry name" value="HTHLYSR"/>
</dbReference>
<evidence type="ECO:0000256" key="3">
    <source>
        <dbReference type="ARBA" id="ARBA00023125"/>
    </source>
</evidence>
<gene>
    <name evidence="6" type="ORF">JOF53_004775</name>
</gene>
<evidence type="ECO:0000256" key="1">
    <source>
        <dbReference type="ARBA" id="ARBA00009437"/>
    </source>
</evidence>
<keyword evidence="3 6" id="KW-0238">DNA-binding</keyword>
<dbReference type="SUPFAM" id="SSF46785">
    <property type="entry name" value="Winged helix' DNA-binding domain"/>
    <property type="match status" value="1"/>
</dbReference>